<reference evidence="1 2" key="1">
    <citation type="submission" date="2020-08" db="EMBL/GenBank/DDBJ databases">
        <title>Sequencing the genomes of 1000 actinobacteria strains.</title>
        <authorList>
            <person name="Klenk H.-P."/>
        </authorList>
    </citation>
    <scope>NUCLEOTIDE SEQUENCE [LARGE SCALE GENOMIC DNA]</scope>
    <source>
        <strain evidence="1 2">DSM 9581</strain>
    </source>
</reference>
<name>A0A7W8SEC6_9CELL</name>
<sequence>MTSTAHVHEWVRDEQHDGDRAWACTECEQTCAPCGTCGRPSGSSLLLCPGCEKRAGEMLDGIAHALDLYEPDPRSPVKSPGNMRLVPAGPPGALSSPDEIESALWSWVAHWAEYTGADNAAALDYLRSRHVWAAHNPEASAWPDYLEAMRALRAAARRIAGLMPRRLAEPCVHCGGDVVQDWADRSWMPHEDGLSDTVRCLRCRTTWNDRTHWHDVTVEHLAALPGLRPGSLITLAHARLIWPSVPAGTMRQWAKRWRDEGDEAIERARYWWELRCAHEAGRRPALVGPDWAGPGEPPDLPGWLPQRGTRDGVAVYRAGDLLALVARWEEARARRAPRTSHEAAAT</sequence>
<evidence type="ECO:0000313" key="2">
    <source>
        <dbReference type="Proteomes" id="UP000564629"/>
    </source>
</evidence>
<proteinExistence type="predicted"/>
<dbReference type="OrthoDB" id="5147832at2"/>
<dbReference type="EMBL" id="JACHDN010000001">
    <property type="protein sequence ID" value="MBB5472500.1"/>
    <property type="molecule type" value="Genomic_DNA"/>
</dbReference>
<gene>
    <name evidence="1" type="ORF">HNR08_001236</name>
</gene>
<dbReference type="RefSeq" id="WP_146838502.1">
    <property type="nucleotide sequence ID" value="NZ_BJVQ01000037.1"/>
</dbReference>
<organism evidence="1 2">
    <name type="scientific">Cellulomonas hominis</name>
    <dbReference type="NCBI Taxonomy" id="156981"/>
    <lineage>
        <taxon>Bacteria</taxon>
        <taxon>Bacillati</taxon>
        <taxon>Actinomycetota</taxon>
        <taxon>Actinomycetes</taxon>
        <taxon>Micrococcales</taxon>
        <taxon>Cellulomonadaceae</taxon>
        <taxon>Cellulomonas</taxon>
    </lineage>
</organism>
<dbReference type="AlphaFoldDB" id="A0A7W8SEC6"/>
<evidence type="ECO:0000313" key="1">
    <source>
        <dbReference type="EMBL" id="MBB5472500.1"/>
    </source>
</evidence>
<accession>A0A7W8SEC6</accession>
<dbReference type="Proteomes" id="UP000564629">
    <property type="component" value="Unassembled WGS sequence"/>
</dbReference>
<comment type="caution">
    <text evidence="1">The sequence shown here is derived from an EMBL/GenBank/DDBJ whole genome shotgun (WGS) entry which is preliminary data.</text>
</comment>
<protein>
    <submittedName>
        <fullName evidence="1">Uncharacterized protein</fullName>
    </submittedName>
</protein>